<dbReference type="Pfam" id="PF04892">
    <property type="entry name" value="VanZ"/>
    <property type="match status" value="1"/>
</dbReference>
<dbReference type="PANTHER" id="PTHR28008:SF1">
    <property type="entry name" value="DOMAIN PROTEIN, PUTATIVE (AFU_ORTHOLOGUE AFUA_3G10980)-RELATED"/>
    <property type="match status" value="1"/>
</dbReference>
<feature type="transmembrane region" description="Helical" evidence="1">
    <location>
        <begin position="102"/>
        <end position="122"/>
    </location>
</feature>
<keyword evidence="1" id="KW-0812">Transmembrane</keyword>
<feature type="domain" description="VanZ-like" evidence="2">
    <location>
        <begin position="38"/>
        <end position="116"/>
    </location>
</feature>
<gene>
    <name evidence="3" type="ORF">LuPra_04459</name>
</gene>
<organism evidence="3 4">
    <name type="scientific">Luteitalea pratensis</name>
    <dbReference type="NCBI Taxonomy" id="1855912"/>
    <lineage>
        <taxon>Bacteria</taxon>
        <taxon>Pseudomonadati</taxon>
        <taxon>Acidobacteriota</taxon>
        <taxon>Vicinamibacteria</taxon>
        <taxon>Vicinamibacterales</taxon>
        <taxon>Vicinamibacteraceae</taxon>
        <taxon>Luteitalea</taxon>
    </lineage>
</organism>
<dbReference type="EMBL" id="CP015136">
    <property type="protein sequence ID" value="AMY11212.1"/>
    <property type="molecule type" value="Genomic_DNA"/>
</dbReference>
<accession>A0A143PRI7</accession>
<evidence type="ECO:0000313" key="3">
    <source>
        <dbReference type="EMBL" id="AMY11212.1"/>
    </source>
</evidence>
<dbReference type="KEGG" id="abac:LuPra_04459"/>
<keyword evidence="1" id="KW-0472">Membrane</keyword>
<dbReference type="PANTHER" id="PTHR28008">
    <property type="entry name" value="DOMAIN PROTEIN, PUTATIVE (AFU_ORTHOLOGUE AFUA_3G10980)-RELATED"/>
    <property type="match status" value="1"/>
</dbReference>
<name>A0A143PRI7_LUTPR</name>
<feature type="transmembrane region" description="Helical" evidence="1">
    <location>
        <begin position="65"/>
        <end position="82"/>
    </location>
</feature>
<dbReference type="Proteomes" id="UP000076079">
    <property type="component" value="Chromosome"/>
</dbReference>
<dbReference type="RefSeq" id="WP_234800505.1">
    <property type="nucleotide sequence ID" value="NZ_CP015136.1"/>
</dbReference>
<proteinExistence type="predicted"/>
<evidence type="ECO:0000259" key="2">
    <source>
        <dbReference type="Pfam" id="PF04892"/>
    </source>
</evidence>
<dbReference type="STRING" id="1855912.LuPra_04459"/>
<reference evidence="4" key="2">
    <citation type="submission" date="2016-04" db="EMBL/GenBank/DDBJ databases">
        <title>First Complete Genome Sequence of a Subdivision 6 Acidobacterium.</title>
        <authorList>
            <person name="Huang S."/>
            <person name="Vieira S."/>
            <person name="Bunk B."/>
            <person name="Riedel T."/>
            <person name="Sproeer C."/>
            <person name="Overmann J."/>
        </authorList>
    </citation>
    <scope>NUCLEOTIDE SEQUENCE [LARGE SCALE GENOMIC DNA]</scope>
    <source>
        <strain evidence="4">DSM 100886 HEG_-6_39</strain>
    </source>
</reference>
<feature type="transmembrane region" description="Helical" evidence="1">
    <location>
        <begin position="41"/>
        <end position="58"/>
    </location>
</feature>
<dbReference type="InterPro" id="IPR006976">
    <property type="entry name" value="VanZ-like"/>
</dbReference>
<protein>
    <submittedName>
        <fullName evidence="3">Putative integral membrane protein</fullName>
    </submittedName>
</protein>
<evidence type="ECO:0000313" key="4">
    <source>
        <dbReference type="Proteomes" id="UP000076079"/>
    </source>
</evidence>
<dbReference type="AlphaFoldDB" id="A0A143PRI7"/>
<evidence type="ECO:0000256" key="1">
    <source>
        <dbReference type="SAM" id="Phobius"/>
    </source>
</evidence>
<dbReference type="NCBIfam" id="NF037970">
    <property type="entry name" value="vanZ_1"/>
    <property type="match status" value="1"/>
</dbReference>
<keyword evidence="4" id="KW-1185">Reference proteome</keyword>
<keyword evidence="1" id="KW-1133">Transmembrane helix</keyword>
<sequence length="131" mass="13884">MTPTQRTVLGWGPAILWFALIFVLSSQPSLPSPSHISDKQAHALTYGVLAVLCLMGLTGWNWRRVAGAGLLGAFVIAVLYGVSDEFHQSFVPGRTPDAADVLADGVGAALALTVAWGWAILVGRRCSIPRS</sequence>
<reference evidence="3 4" key="1">
    <citation type="journal article" date="2016" name="Genome Announc.">
        <title>First Complete Genome Sequence of a Subdivision 6 Acidobacterium Strain.</title>
        <authorList>
            <person name="Huang S."/>
            <person name="Vieira S."/>
            <person name="Bunk B."/>
            <person name="Riedel T."/>
            <person name="Sproer C."/>
            <person name="Overmann J."/>
        </authorList>
    </citation>
    <scope>NUCLEOTIDE SEQUENCE [LARGE SCALE GENOMIC DNA]</scope>
    <source>
        <strain evidence="4">DSM 100886 HEG_-6_39</strain>
    </source>
</reference>